<dbReference type="Proteomes" id="UP000065822">
    <property type="component" value="Chromosome"/>
</dbReference>
<sequence>MAMIFDTGTIEAKMTTGGGLVDGIPERAAESWGEAIPCHIMANVDDHKGTDKDGTFRRLAFTVWIDTPPYSLKAKRVRLTSGSGEVLGEFEVQSIEYAPLTHRTKITL</sequence>
<protein>
    <submittedName>
        <fullName evidence="1">Uncharacterized protein</fullName>
    </submittedName>
</protein>
<organism evidence="1 2">
    <name type="scientific">Capnocytophaga haemolytica</name>
    <dbReference type="NCBI Taxonomy" id="45243"/>
    <lineage>
        <taxon>Bacteria</taxon>
        <taxon>Pseudomonadati</taxon>
        <taxon>Bacteroidota</taxon>
        <taxon>Flavobacteriia</taxon>
        <taxon>Flavobacteriales</taxon>
        <taxon>Flavobacteriaceae</taxon>
        <taxon>Capnocytophaga</taxon>
    </lineage>
</organism>
<keyword evidence="2" id="KW-1185">Reference proteome</keyword>
<evidence type="ECO:0000313" key="2">
    <source>
        <dbReference type="Proteomes" id="UP000065822"/>
    </source>
</evidence>
<evidence type="ECO:0000313" key="1">
    <source>
        <dbReference type="EMBL" id="AMD85076.1"/>
    </source>
</evidence>
<reference evidence="1 2" key="1">
    <citation type="submission" date="2016-02" db="EMBL/GenBank/DDBJ databases">
        <authorList>
            <person name="Holder M.E."/>
            <person name="Ajami N.J."/>
            <person name="Petrosino J.F."/>
        </authorList>
    </citation>
    <scope>NUCLEOTIDE SEQUENCE [LARGE SCALE GENOMIC DNA]</scope>
    <source>
        <strain evidence="1 2">CCUG 32990</strain>
    </source>
</reference>
<accession>A0ABN4KCB9</accession>
<dbReference type="RefSeq" id="WP_066429135.1">
    <property type="nucleotide sequence ID" value="NZ_FOVX01000001.1"/>
</dbReference>
<dbReference type="EMBL" id="CP014227">
    <property type="protein sequence ID" value="AMD85076.1"/>
    <property type="molecule type" value="Genomic_DNA"/>
</dbReference>
<name>A0ABN4KCB9_9FLAO</name>
<gene>
    <name evidence="1" type="ORF">AXF12_05810</name>
</gene>
<proteinExistence type="predicted"/>